<feature type="compositionally biased region" description="Low complexity" evidence="1">
    <location>
        <begin position="63"/>
        <end position="72"/>
    </location>
</feature>
<feature type="region of interest" description="Disordered" evidence="1">
    <location>
        <begin position="201"/>
        <end position="246"/>
    </location>
</feature>
<protein>
    <submittedName>
        <fullName evidence="2">Phosphatidylcholine synthase</fullName>
        <ecNumber evidence="2">2.7.8.24</ecNumber>
    </submittedName>
</protein>
<keyword evidence="2" id="KW-0808">Transferase</keyword>
<evidence type="ECO:0000313" key="2">
    <source>
        <dbReference type="EMBL" id="CAA9412227.1"/>
    </source>
</evidence>
<feature type="non-terminal residue" evidence="2">
    <location>
        <position position="246"/>
    </location>
</feature>
<evidence type="ECO:0000256" key="1">
    <source>
        <dbReference type="SAM" id="MobiDB-lite"/>
    </source>
</evidence>
<feature type="compositionally biased region" description="Basic residues" evidence="1">
    <location>
        <begin position="10"/>
        <end position="44"/>
    </location>
</feature>
<sequence>GAGSRALRAAARRRGRRAPLHRQRQRAGAAHRARRRRGQRRGRAVARAAGPGHRRHRRDARPADAGARAPAVVRRRPPRRHRRLPDLRLRARGAAAQRRPPARGRARHGGRRGAAAGLELPVLPGRRQDRRPLLPGLPQLLERRGLLRDRPRPARGRDRHRAGGVLGAGLRARGLPLPLAHAHAAAHLAGAHRRLGGHLRAAADPGARPEPRGRRRLARLPGLLRRGEPAAHPAPTARAAPHRRGL</sequence>
<organism evidence="2">
    <name type="scientific">uncultured Quadrisphaera sp</name>
    <dbReference type="NCBI Taxonomy" id="904978"/>
    <lineage>
        <taxon>Bacteria</taxon>
        <taxon>Bacillati</taxon>
        <taxon>Actinomycetota</taxon>
        <taxon>Actinomycetes</taxon>
        <taxon>Kineosporiales</taxon>
        <taxon>Kineosporiaceae</taxon>
        <taxon>Quadrisphaera</taxon>
        <taxon>environmental samples</taxon>
    </lineage>
</organism>
<gene>
    <name evidence="2" type="ORF">AVDCRST_MAG35-1496</name>
</gene>
<reference evidence="2" key="1">
    <citation type="submission" date="2020-02" db="EMBL/GenBank/DDBJ databases">
        <authorList>
            <person name="Meier V. D."/>
        </authorList>
    </citation>
    <scope>NUCLEOTIDE SEQUENCE</scope>
    <source>
        <strain evidence="2">AVDCRST_MAG35</strain>
    </source>
</reference>
<accession>A0A6J4PFG9</accession>
<name>A0A6J4PFG9_9ACTN</name>
<feature type="compositionally biased region" description="Basic residues" evidence="1">
    <location>
        <begin position="100"/>
        <end position="111"/>
    </location>
</feature>
<feature type="non-terminal residue" evidence="2">
    <location>
        <position position="1"/>
    </location>
</feature>
<feature type="region of interest" description="Disordered" evidence="1">
    <location>
        <begin position="1"/>
        <end position="116"/>
    </location>
</feature>
<dbReference type="GO" id="GO:0050520">
    <property type="term" value="F:phosphatidylcholine synthase activity"/>
    <property type="evidence" value="ECO:0007669"/>
    <property type="project" value="UniProtKB-EC"/>
</dbReference>
<dbReference type="AlphaFoldDB" id="A0A6J4PFG9"/>
<feature type="compositionally biased region" description="Low complexity" evidence="1">
    <location>
        <begin position="219"/>
        <end position="239"/>
    </location>
</feature>
<dbReference type="EMBL" id="CADCUY010000304">
    <property type="protein sequence ID" value="CAA9412227.1"/>
    <property type="molecule type" value="Genomic_DNA"/>
</dbReference>
<feature type="compositionally biased region" description="Basic residues" evidence="1">
    <location>
        <begin position="73"/>
        <end position="83"/>
    </location>
</feature>
<dbReference type="EC" id="2.7.8.24" evidence="2"/>
<proteinExistence type="predicted"/>